<comment type="similarity">
    <text evidence="1">Belongs to the non-flavoprotein flavin reductase family.</text>
</comment>
<dbReference type="EC" id="1.5.1.-" evidence="4"/>
<dbReference type="InterPro" id="IPR050268">
    <property type="entry name" value="NADH-dep_flavin_reductase"/>
</dbReference>
<dbReference type="GO" id="GO:0016491">
    <property type="term" value="F:oxidoreductase activity"/>
    <property type="evidence" value="ECO:0007669"/>
    <property type="project" value="UniProtKB-KW"/>
</dbReference>
<dbReference type="PANTHER" id="PTHR30466:SF11">
    <property type="entry name" value="FLAVIN-DEPENDENT MONOOXYGENASE, REDUCTASE SUBUNIT HSAB"/>
    <property type="match status" value="1"/>
</dbReference>
<sequence length="180" mass="19807">MDRNDAFREAMGRFAGAVNIITTEEDGLPSGLIATAVCSLSFDPPSVLVCINKSASSHDTILRRGIFAVNLLSPALSNVARRFQSQKGPDRFEKKYWVAGKTGAPLLVGAPMALDCKLSHTYDGFSHSILIGVVTDVQLGEGDSHNSLLWQGRRYHKPMEFVELVRRPADVQMILDEMIF</sequence>
<dbReference type="Pfam" id="PF01613">
    <property type="entry name" value="Flavin_Reduct"/>
    <property type="match status" value="1"/>
</dbReference>
<keyword evidence="5" id="KW-1185">Reference proteome</keyword>
<accession>A0ABV7MIK6</accession>
<dbReference type="PANTHER" id="PTHR30466">
    <property type="entry name" value="FLAVIN REDUCTASE"/>
    <property type="match status" value="1"/>
</dbReference>
<keyword evidence="2 4" id="KW-0560">Oxidoreductase</keyword>
<organism evidence="4 5">
    <name type="scientific">Mesorhizobium cantuariense</name>
    <dbReference type="NCBI Taxonomy" id="1300275"/>
    <lineage>
        <taxon>Bacteria</taxon>
        <taxon>Pseudomonadati</taxon>
        <taxon>Pseudomonadota</taxon>
        <taxon>Alphaproteobacteria</taxon>
        <taxon>Hyphomicrobiales</taxon>
        <taxon>Phyllobacteriaceae</taxon>
        <taxon>Mesorhizobium</taxon>
    </lineage>
</organism>
<evidence type="ECO:0000313" key="4">
    <source>
        <dbReference type="EMBL" id="MFC3320766.1"/>
    </source>
</evidence>
<comment type="caution">
    <text evidence="4">The sequence shown here is derived from an EMBL/GenBank/DDBJ whole genome shotgun (WGS) entry which is preliminary data.</text>
</comment>
<name>A0ABV7MIK6_9HYPH</name>
<dbReference type="InterPro" id="IPR012349">
    <property type="entry name" value="Split_barrel_FMN-bd"/>
</dbReference>
<feature type="domain" description="Flavin reductase like" evidence="3">
    <location>
        <begin position="11"/>
        <end position="157"/>
    </location>
</feature>
<evidence type="ECO:0000256" key="2">
    <source>
        <dbReference type="ARBA" id="ARBA00023002"/>
    </source>
</evidence>
<gene>
    <name evidence="4" type="ORF">ACFOJ9_02880</name>
</gene>
<dbReference type="Proteomes" id="UP001595648">
    <property type="component" value="Unassembled WGS sequence"/>
</dbReference>
<dbReference type="InterPro" id="IPR002563">
    <property type="entry name" value="Flavin_Rdtase-like_dom"/>
</dbReference>
<dbReference type="Gene3D" id="2.30.110.10">
    <property type="entry name" value="Electron Transport, Fmn-binding Protein, Chain A"/>
    <property type="match status" value="1"/>
</dbReference>
<reference evidence="5" key="1">
    <citation type="journal article" date="2019" name="Int. J. Syst. Evol. Microbiol.">
        <title>The Global Catalogue of Microorganisms (GCM) 10K type strain sequencing project: providing services to taxonomists for standard genome sequencing and annotation.</title>
        <authorList>
            <consortium name="The Broad Institute Genomics Platform"/>
            <consortium name="The Broad Institute Genome Sequencing Center for Infectious Disease"/>
            <person name="Wu L."/>
            <person name="Ma J."/>
        </authorList>
    </citation>
    <scope>NUCLEOTIDE SEQUENCE [LARGE SCALE GENOMIC DNA]</scope>
    <source>
        <strain evidence="5">ICMP 19515</strain>
    </source>
</reference>
<dbReference type="RefSeq" id="WP_206073804.1">
    <property type="nucleotide sequence ID" value="NZ_JBHRVD010000001.1"/>
</dbReference>
<evidence type="ECO:0000259" key="3">
    <source>
        <dbReference type="SMART" id="SM00903"/>
    </source>
</evidence>
<protein>
    <submittedName>
        <fullName evidence="4">Flavin reductase family protein</fullName>
        <ecNumber evidence="4">1.5.1.-</ecNumber>
    </submittedName>
</protein>
<evidence type="ECO:0000313" key="5">
    <source>
        <dbReference type="Proteomes" id="UP001595648"/>
    </source>
</evidence>
<dbReference type="SUPFAM" id="SSF50475">
    <property type="entry name" value="FMN-binding split barrel"/>
    <property type="match status" value="1"/>
</dbReference>
<proteinExistence type="inferred from homology"/>
<evidence type="ECO:0000256" key="1">
    <source>
        <dbReference type="ARBA" id="ARBA00008898"/>
    </source>
</evidence>
<dbReference type="EMBL" id="JBHRVD010000001">
    <property type="protein sequence ID" value="MFC3320766.1"/>
    <property type="molecule type" value="Genomic_DNA"/>
</dbReference>
<dbReference type="SMART" id="SM00903">
    <property type="entry name" value="Flavin_Reduct"/>
    <property type="match status" value="1"/>
</dbReference>